<comment type="caution">
    <text evidence="2">The sequence shown here is derived from an EMBL/GenBank/DDBJ whole genome shotgun (WGS) entry which is preliminary data.</text>
</comment>
<name>K2PP65_9HYPH</name>
<gene>
    <name evidence="2" type="ORF">NA8A_09424</name>
</gene>
<keyword evidence="3" id="KW-1185">Reference proteome</keyword>
<evidence type="ECO:0000256" key="1">
    <source>
        <dbReference type="SAM" id="MobiDB-lite"/>
    </source>
</evidence>
<dbReference type="STRING" id="721133.SAMN05216176_103264"/>
<accession>K2PP65</accession>
<evidence type="ECO:0000313" key="2">
    <source>
        <dbReference type="EMBL" id="EKF42877.1"/>
    </source>
</evidence>
<dbReference type="Proteomes" id="UP000007374">
    <property type="component" value="Unassembled WGS sequence"/>
</dbReference>
<reference evidence="2 3" key="1">
    <citation type="journal article" date="2012" name="J. Bacteriol.">
        <title>Genome Sequence of Nitratireductor indicus Type Strain C115.</title>
        <authorList>
            <person name="Lai Q."/>
            <person name="Li G."/>
            <person name="Yu Z."/>
            <person name="Shao Z."/>
        </authorList>
    </citation>
    <scope>NUCLEOTIDE SEQUENCE [LARGE SCALE GENOMIC DNA]</scope>
    <source>
        <strain evidence="2 3">C115</strain>
    </source>
</reference>
<dbReference type="PATRIC" id="fig|1231190.3.peg.1976"/>
<protein>
    <recommendedName>
        <fullName evidence="4">Lipoprotein</fullName>
    </recommendedName>
</protein>
<organism evidence="2 3">
    <name type="scientific">Nitratireductor indicus C115</name>
    <dbReference type="NCBI Taxonomy" id="1231190"/>
    <lineage>
        <taxon>Bacteria</taxon>
        <taxon>Pseudomonadati</taxon>
        <taxon>Pseudomonadota</taxon>
        <taxon>Alphaproteobacteria</taxon>
        <taxon>Hyphomicrobiales</taxon>
        <taxon>Phyllobacteriaceae</taxon>
        <taxon>Nitratireductor</taxon>
    </lineage>
</organism>
<dbReference type="PROSITE" id="PS51257">
    <property type="entry name" value="PROKAR_LIPOPROTEIN"/>
    <property type="match status" value="1"/>
</dbReference>
<dbReference type="eggNOG" id="ENOG5031886">
    <property type="taxonomic scope" value="Bacteria"/>
</dbReference>
<dbReference type="AlphaFoldDB" id="K2PP65"/>
<dbReference type="EMBL" id="AMSI01000005">
    <property type="protein sequence ID" value="EKF42877.1"/>
    <property type="molecule type" value="Genomic_DNA"/>
</dbReference>
<feature type="region of interest" description="Disordered" evidence="1">
    <location>
        <begin position="46"/>
        <end position="126"/>
    </location>
</feature>
<evidence type="ECO:0008006" key="4">
    <source>
        <dbReference type="Google" id="ProtNLM"/>
    </source>
</evidence>
<feature type="compositionally biased region" description="Basic and acidic residues" evidence="1">
    <location>
        <begin position="55"/>
        <end position="100"/>
    </location>
</feature>
<evidence type="ECO:0000313" key="3">
    <source>
        <dbReference type="Proteomes" id="UP000007374"/>
    </source>
</evidence>
<dbReference type="OrthoDB" id="5984161at2"/>
<proteinExistence type="predicted"/>
<sequence>MYGFKLKYLPIVLLPLTLGGCISPEEQHAMDQDKCSSYGFRPGTDNFAKCMMSQDRQRAEDEQRSLDRMRAQEQRDRERKAARRNSDDDIDTRPSFDRDGNPNFDTQGNYQGCHGIGCEVDNPDAD</sequence>